<name>A0A813EI67_POLGL</name>
<dbReference type="CDD" id="cd07302">
    <property type="entry name" value="CHD"/>
    <property type="match status" value="1"/>
</dbReference>
<evidence type="ECO:0000313" key="5">
    <source>
        <dbReference type="Proteomes" id="UP000654075"/>
    </source>
</evidence>
<evidence type="ECO:0000256" key="1">
    <source>
        <dbReference type="SAM" id="MobiDB-lite"/>
    </source>
</evidence>
<dbReference type="PROSITE" id="PS50125">
    <property type="entry name" value="GUANYLATE_CYCLASE_2"/>
    <property type="match status" value="1"/>
</dbReference>
<evidence type="ECO:0000256" key="2">
    <source>
        <dbReference type="SAM" id="Phobius"/>
    </source>
</evidence>
<gene>
    <name evidence="4" type="ORF">PGLA1383_LOCUS18793</name>
</gene>
<feature type="non-terminal residue" evidence="4">
    <location>
        <position position="1267"/>
    </location>
</feature>
<dbReference type="AlphaFoldDB" id="A0A813EI67"/>
<comment type="caution">
    <text evidence="4">The sequence shown here is derived from an EMBL/GenBank/DDBJ whole genome shotgun (WGS) entry which is preliminary data.</text>
</comment>
<reference evidence="4" key="1">
    <citation type="submission" date="2021-02" db="EMBL/GenBank/DDBJ databases">
        <authorList>
            <person name="Dougan E. K."/>
            <person name="Rhodes N."/>
            <person name="Thang M."/>
            <person name="Chan C."/>
        </authorList>
    </citation>
    <scope>NUCLEOTIDE SEQUENCE</scope>
</reference>
<dbReference type="Proteomes" id="UP000654075">
    <property type="component" value="Unassembled WGS sequence"/>
</dbReference>
<proteinExistence type="predicted"/>
<keyword evidence="2" id="KW-0472">Membrane</keyword>
<keyword evidence="2" id="KW-0812">Transmembrane</keyword>
<organism evidence="4 5">
    <name type="scientific">Polarella glacialis</name>
    <name type="common">Dinoflagellate</name>
    <dbReference type="NCBI Taxonomy" id="89957"/>
    <lineage>
        <taxon>Eukaryota</taxon>
        <taxon>Sar</taxon>
        <taxon>Alveolata</taxon>
        <taxon>Dinophyceae</taxon>
        <taxon>Suessiales</taxon>
        <taxon>Suessiaceae</taxon>
        <taxon>Polarella</taxon>
    </lineage>
</organism>
<evidence type="ECO:0000313" key="4">
    <source>
        <dbReference type="EMBL" id="CAE8600466.1"/>
    </source>
</evidence>
<protein>
    <recommendedName>
        <fullName evidence="3">Guanylate cyclase domain-containing protein</fullName>
    </recommendedName>
</protein>
<dbReference type="InterPro" id="IPR001054">
    <property type="entry name" value="A/G_cyclase"/>
</dbReference>
<feature type="non-terminal residue" evidence="4">
    <location>
        <position position="1"/>
    </location>
</feature>
<dbReference type="InterPro" id="IPR029787">
    <property type="entry name" value="Nucleotide_cyclase"/>
</dbReference>
<accession>A0A813EI67</accession>
<dbReference type="GO" id="GO:0009190">
    <property type="term" value="P:cyclic nucleotide biosynthetic process"/>
    <property type="evidence" value="ECO:0007669"/>
    <property type="project" value="InterPro"/>
</dbReference>
<dbReference type="SUPFAM" id="SSF55073">
    <property type="entry name" value="Nucleotide cyclase"/>
    <property type="match status" value="1"/>
</dbReference>
<keyword evidence="5" id="KW-1185">Reference proteome</keyword>
<dbReference type="Pfam" id="PF00211">
    <property type="entry name" value="Guanylate_cyc"/>
    <property type="match status" value="1"/>
</dbReference>
<feature type="region of interest" description="Disordered" evidence="1">
    <location>
        <begin position="329"/>
        <end position="350"/>
    </location>
</feature>
<feature type="transmembrane region" description="Helical" evidence="2">
    <location>
        <begin position="386"/>
        <end position="410"/>
    </location>
</feature>
<dbReference type="EMBL" id="CAJNNV010012176">
    <property type="protein sequence ID" value="CAE8600466.1"/>
    <property type="molecule type" value="Genomic_DNA"/>
</dbReference>
<dbReference type="SMART" id="SM00044">
    <property type="entry name" value="CYCc"/>
    <property type="match status" value="1"/>
</dbReference>
<sequence length="1267" mass="138349">ERPEDVAAARLRERAETAMGGRRILTREELAEWTGIVMMTDKCQKYRRLRPSAVPALDVAFDPWLIAVEDLLSGAFPFIDKDGTGCISSQEAQEVIFGKWLAGQNLGFEPSPMDFESISLPTRTQRGALNERLVQARGAAEVLPCGDPPESDWGLGAGPKRLTENLQEAAFHTSREITADTTHDSLTVHAAKELVRCAFGPMMQPGVGKVVLAAALPQEQAAAREAGQEAEEAGHEAEQDEAILQDMLGEFQEEEEEDNEYETAGTMNIRGQESMRSVMAGVRERMGMLHGTQAGGLLSPSEREEAVRNCHRVGTGAGGIYFSEAHARSQISGGSPDPTPARVQASSKCQGTSKKAYHQSEFSGSQKPQGKHKLCSSFTCTIPFRVAVICPTIIMLLACIGVFVPLAVLSMESQEATFIAYRHSVQTQRELIRLTVLSATSWILLEALNSVEQAVFVGIVEPSDRAVDTLSGAMRISRQRHGWDFIDETQRRALSLRAWEELNNQWTCTQLNNNLCSGRALGVYVALAGEQLTGAAFRPPFWGSDLGAASQFLLDSPGGFPGLPTTLIVWEADTLTGDRINVSSSRPYFPTRQHFYATQALLASIAAASPPNASDPQTMDVIGDSTQQPEPGRPRKMWSQLYLLSPWWPEQNNTSMQLALSWTAPTAPCGNYSCLHGVVAADSTLDLVSRELYLARRGLHAELLRAPWNFRVEYDSSSMFIVNQVSPYTPEQMGVLVGASDVRSSMRYGELTRAVDSPSTVVSATARALLLRFGTWNATELTKIGVELSDGQSLHFSLSAAQRGDFLECDPMMAGGEASLDCLQAITHSMFLDDTLQWLVVVVMPSAAFSRFYVAKAVEVDEEVRAEQRHAEERNRELLVRCAVMAVLVAVLVLLLGLGTSLLVLRPLRRLRLLMRRLGQLDFAHDSAEYRQLAKGRRGRVREVNELQDGFCRLSRSIEVFARFVPDSVVRSLVSGDPRATRLNVCGRNVSIMFSDIRDFTSISEELSQDDLMFVLTLYLSVMTRVVESYEGIVGEILGDGILAFWNTPDDVEDHAAKACEAALAQQRALVPLNAELKKLGLPQLSIRIGVHTGDVLTGNIGSETKMKFGCMGDPVNLASRLEGLCKIYEVGVICSGVTRALLPSGFVCRKLDTVQVKGKREPTTIFEVIGHDIGASAFKVLGRESPRSWDVMSEAASSPQVVRTGTLLSLPCCRRNAEAAAAAAAAADDALLAARAVHAQLYERALEAYSSARFAEAEALAAQLLE</sequence>
<dbReference type="PANTHER" id="PTHR43081:SF1">
    <property type="entry name" value="ADENYLATE CYCLASE, TERMINAL-DIFFERENTIATION SPECIFIC"/>
    <property type="match status" value="1"/>
</dbReference>
<feature type="transmembrane region" description="Helical" evidence="2">
    <location>
        <begin position="878"/>
        <end position="905"/>
    </location>
</feature>
<feature type="domain" description="Guanylate cyclase" evidence="3">
    <location>
        <begin position="991"/>
        <end position="1123"/>
    </location>
</feature>
<dbReference type="PANTHER" id="PTHR43081">
    <property type="entry name" value="ADENYLATE CYCLASE, TERMINAL-DIFFERENTIATION SPECIFIC-RELATED"/>
    <property type="match status" value="1"/>
</dbReference>
<dbReference type="Gene3D" id="3.30.70.1230">
    <property type="entry name" value="Nucleotide cyclase"/>
    <property type="match status" value="1"/>
</dbReference>
<keyword evidence="2" id="KW-1133">Transmembrane helix</keyword>
<dbReference type="GO" id="GO:0035556">
    <property type="term" value="P:intracellular signal transduction"/>
    <property type="evidence" value="ECO:0007669"/>
    <property type="project" value="InterPro"/>
</dbReference>
<evidence type="ECO:0000259" key="3">
    <source>
        <dbReference type="PROSITE" id="PS50125"/>
    </source>
</evidence>
<dbReference type="InterPro" id="IPR050697">
    <property type="entry name" value="Adenylyl/Guanylyl_Cyclase_3/4"/>
</dbReference>